<name>J4H1X1_9APHY</name>
<dbReference type="EMBL" id="HE796987">
    <property type="protein sequence ID" value="CCM00514.1"/>
    <property type="molecule type" value="Genomic_DNA"/>
</dbReference>
<gene>
    <name evidence="2" type="ORF">FIBRA_02548</name>
</gene>
<proteinExistence type="predicted"/>
<dbReference type="RefSeq" id="XP_012179797.1">
    <property type="nucleotide sequence ID" value="XM_012324407.1"/>
</dbReference>
<feature type="region of interest" description="Disordered" evidence="1">
    <location>
        <begin position="242"/>
        <end position="269"/>
    </location>
</feature>
<evidence type="ECO:0000256" key="1">
    <source>
        <dbReference type="SAM" id="MobiDB-lite"/>
    </source>
</evidence>
<feature type="region of interest" description="Disordered" evidence="1">
    <location>
        <begin position="64"/>
        <end position="84"/>
    </location>
</feature>
<evidence type="ECO:0000313" key="3">
    <source>
        <dbReference type="Proteomes" id="UP000006352"/>
    </source>
</evidence>
<dbReference type="Proteomes" id="UP000006352">
    <property type="component" value="Unassembled WGS sequence"/>
</dbReference>
<accession>J4H1X1</accession>
<dbReference type="GeneID" id="24095425"/>
<evidence type="ECO:0000313" key="2">
    <source>
        <dbReference type="EMBL" id="CCM00514.1"/>
    </source>
</evidence>
<organism evidence="2 3">
    <name type="scientific">Fibroporia radiculosa</name>
    <dbReference type="NCBI Taxonomy" id="599839"/>
    <lineage>
        <taxon>Eukaryota</taxon>
        <taxon>Fungi</taxon>
        <taxon>Dikarya</taxon>
        <taxon>Basidiomycota</taxon>
        <taxon>Agaricomycotina</taxon>
        <taxon>Agaricomycetes</taxon>
        <taxon>Polyporales</taxon>
        <taxon>Fibroporiaceae</taxon>
        <taxon>Fibroporia</taxon>
    </lineage>
</organism>
<dbReference type="STRING" id="599839.J4H1X1"/>
<protein>
    <submittedName>
        <fullName evidence="2">Uncharacterized protein</fullName>
    </submittedName>
</protein>
<reference evidence="2 3" key="1">
    <citation type="journal article" date="2012" name="Appl. Environ. Microbiol.">
        <title>Short-read sequencing for genomic analysis of the brown rot fungus Fibroporia radiculosa.</title>
        <authorList>
            <person name="Tang J.D."/>
            <person name="Perkins A.D."/>
            <person name="Sonstegard T.S."/>
            <person name="Schroeder S.G."/>
            <person name="Burgess S.C."/>
            <person name="Diehl S.V."/>
        </authorList>
    </citation>
    <scope>NUCLEOTIDE SEQUENCE [LARGE SCALE GENOMIC DNA]</scope>
    <source>
        <strain evidence="2 3">TFFH 294</strain>
    </source>
</reference>
<dbReference type="InParanoid" id="J4H1X1"/>
<dbReference type="HOGENOM" id="CLU_066679_0_0_1"/>
<dbReference type="AlphaFoldDB" id="J4H1X1"/>
<keyword evidence="3" id="KW-1185">Reference proteome</keyword>
<dbReference type="OrthoDB" id="2803529at2759"/>
<sequence length="269" mass="29537">MLDNERLYVDLLFRASKKYANWDPEVVVEVGDWGRITKGRPGLAFWRRKRGTFLKEGNIYKDGKAEKYGIPPPQEHGGDASEGETWISSQNAHQIDVSVTGVGQTPVLAQCSVKSAFKFSSGRGAVLVMQKDTIFTLDPPGSLRQLLEDESMRGLVVVSEVHRCSSYARLLTAGANESVAIGLSVSSPISTAASADAEVKWIRNTNTGNFKSRINKSGERQYYPLFRLVSIKEEDVSTGLRGELDIPPLPDAMPPWMTENDASDSQADA</sequence>